<dbReference type="SMART" id="SM00943">
    <property type="entry name" value="Prim-Pol"/>
    <property type="match status" value="1"/>
</dbReference>
<organism evidence="2 3">
    <name type="scientific">Pelatocladus maniniholoensis HA4357-MV3</name>
    <dbReference type="NCBI Taxonomy" id="1117104"/>
    <lineage>
        <taxon>Bacteria</taxon>
        <taxon>Bacillati</taxon>
        <taxon>Cyanobacteriota</taxon>
        <taxon>Cyanophyceae</taxon>
        <taxon>Nostocales</taxon>
        <taxon>Nostocaceae</taxon>
        <taxon>Pelatocladus</taxon>
    </lineage>
</organism>
<dbReference type="Pfam" id="PF13148">
    <property type="entry name" value="DUF3987"/>
    <property type="match status" value="1"/>
</dbReference>
<dbReference type="InterPro" id="IPR015330">
    <property type="entry name" value="DNA_primase/pol_bifunc_N"/>
</dbReference>
<evidence type="ECO:0000259" key="1">
    <source>
        <dbReference type="SMART" id="SM00943"/>
    </source>
</evidence>
<dbReference type="EMBL" id="JAHHHW010000089">
    <property type="protein sequence ID" value="MBW4432646.1"/>
    <property type="molecule type" value="Genomic_DNA"/>
</dbReference>
<gene>
    <name evidence="2" type="ORF">KME28_13160</name>
</gene>
<dbReference type="Pfam" id="PF09250">
    <property type="entry name" value="Prim-Pol"/>
    <property type="match status" value="1"/>
</dbReference>
<dbReference type="CDD" id="cd04859">
    <property type="entry name" value="Prim_Pol"/>
    <property type="match status" value="1"/>
</dbReference>
<reference evidence="2" key="2">
    <citation type="journal article" date="2022" name="Microbiol. Resour. Announc.">
        <title>Metagenome Sequencing to Explore Phylogenomics of Terrestrial Cyanobacteria.</title>
        <authorList>
            <person name="Ward R.D."/>
            <person name="Stajich J.E."/>
            <person name="Johansen J.R."/>
            <person name="Huntemann M."/>
            <person name="Clum A."/>
            <person name="Foster B."/>
            <person name="Foster B."/>
            <person name="Roux S."/>
            <person name="Palaniappan K."/>
            <person name="Varghese N."/>
            <person name="Mukherjee S."/>
            <person name="Reddy T.B.K."/>
            <person name="Daum C."/>
            <person name="Copeland A."/>
            <person name="Chen I.A."/>
            <person name="Ivanova N.N."/>
            <person name="Kyrpides N.C."/>
            <person name="Shapiro N."/>
            <person name="Eloe-Fadrosh E.A."/>
            <person name="Pietrasiak N."/>
        </authorList>
    </citation>
    <scope>NUCLEOTIDE SEQUENCE</scope>
    <source>
        <strain evidence="2">HA4357-MV3</strain>
    </source>
</reference>
<feature type="domain" description="DNA primase/polymerase bifunctional N-terminal" evidence="1">
    <location>
        <begin position="20"/>
        <end position="204"/>
    </location>
</feature>
<name>A0A9E3H8K4_9NOST</name>
<sequence>MNTQHYSESYQKSQHLMLELGHLPEDWMLTPVNGKKQPYRLNWANEPPLSRSAIAHKVQKGDYEDFEDKKTGEIKKRFCKAKGYGIRTGEVSGGILAIDADGHAAEALLQKLSGGDLPDTVIFSSGKPNRRQLLYYVPREFWEVVKTVKLKTGVKGDDGKEQQLEFRWNGCQSVLPPSAHPETGNYFWVRSPQDVEVAECPMWVIELMLNHNQPVPTPAETPKPQTPVITARPPLEIFLGRDDRNLVEHGTGDGGRNTAAQKLSLNLVATARRLYELGIDYDGDPRALYDQFCAKCTPPLGSDVRGEAEGWWRKADAIAKHPSLDDEKLQGCYEAWLKKNKTNTSTNNHLSRKSIVYVDNGLLSTSLSTPQSDDESTIQAIVGIVYTILGSNYSEFVEGQKLDSLYDQYKDRVKRKLFDTIVASERVKAGEVLPEDELRLKSLMDYSQAKINWDEVLPAPLARDIKHDAERLNIDPVMIWQALLPAVSSLAGTFTLDEYGGVPAINWTCTVLPSGKGKTRADNLVFSPLRKMQLRADVDYKERSKEYKRAIVQYEKSGDTEAQEPEKPGLRKYLFEVATIQSILKRLSEQGNHGSLWARDEIKGLFNSLNQFSGSETEAMELVLKLWDNKPTFVDRTDIENSYSIAGTAVSLAGGIQNDVFRKVFKDANDGNGMQARFLFAVPEERKKQYIPGAYCRLSDHLPALYEWLDNLTPETVKIAPDAQKYFAKLVNIIGDQIEQISHAGIRTWMNKLDTHILRIALALHLIECYYSPSTTDIKTLSLATLKRAVVFAQYYRSAFHILQEKVSTSDDIASIMLQIHAAALSKHPDGISARDVYKDSRSIQSRAKSAGREVGAYVVDLFEKMTQMGYGEVVRKGRSVRFIAFQKRNPEKDFKSADNVDNSQKCDQEPLYSQEKDCLHDRRQCPIVYVDNQNTTEVRTEVECQYTPQLEKSKKPVLQVVVEPQTEEPDRLQECNLAFAVGDRVTISDPYHARHNQIGEVVQVITDELYRVTWEDGRDNRYEPGELSAL</sequence>
<proteinExistence type="predicted"/>
<comment type="caution">
    <text evidence="2">The sequence shown here is derived from an EMBL/GenBank/DDBJ whole genome shotgun (WGS) entry which is preliminary data.</text>
</comment>
<accession>A0A9E3H8K4</accession>
<dbReference type="AlphaFoldDB" id="A0A9E3H8K4"/>
<evidence type="ECO:0000313" key="3">
    <source>
        <dbReference type="Proteomes" id="UP000813215"/>
    </source>
</evidence>
<dbReference type="Proteomes" id="UP000813215">
    <property type="component" value="Unassembled WGS sequence"/>
</dbReference>
<reference evidence="2" key="1">
    <citation type="submission" date="2021-05" db="EMBL/GenBank/DDBJ databases">
        <authorList>
            <person name="Pietrasiak N."/>
            <person name="Ward R."/>
            <person name="Stajich J.E."/>
            <person name="Kurbessoian T."/>
        </authorList>
    </citation>
    <scope>NUCLEOTIDE SEQUENCE</scope>
    <source>
        <strain evidence="2">HA4357-MV3</strain>
    </source>
</reference>
<protein>
    <submittedName>
        <fullName evidence="2">DUF3987 domain-containing protein</fullName>
    </submittedName>
</protein>
<dbReference type="InterPro" id="IPR025048">
    <property type="entry name" value="DUF3987"/>
</dbReference>
<evidence type="ECO:0000313" key="2">
    <source>
        <dbReference type="EMBL" id="MBW4432646.1"/>
    </source>
</evidence>